<feature type="domain" description="DNA polymerase III alpha subunit finger" evidence="1">
    <location>
        <begin position="2"/>
        <end position="67"/>
    </location>
</feature>
<dbReference type="Gene3D" id="6.10.140.1510">
    <property type="match status" value="1"/>
</dbReference>
<dbReference type="PANTHER" id="PTHR32294:SF5">
    <property type="entry name" value="DNA POLYMERASE III POLC-TYPE"/>
    <property type="match status" value="1"/>
</dbReference>
<feature type="non-terminal residue" evidence="2">
    <location>
        <position position="1"/>
    </location>
</feature>
<dbReference type="InterPro" id="IPR040982">
    <property type="entry name" value="DNA_pol3_finger"/>
</dbReference>
<proteinExistence type="predicted"/>
<organism evidence="2 3">
    <name type="scientific">Clostridium perfringens</name>
    <dbReference type="NCBI Taxonomy" id="1502"/>
    <lineage>
        <taxon>Bacteria</taxon>
        <taxon>Bacillati</taxon>
        <taxon>Bacillota</taxon>
        <taxon>Clostridia</taxon>
        <taxon>Eubacteriales</taxon>
        <taxon>Clostridiaceae</taxon>
        <taxon>Clostridium</taxon>
    </lineage>
</organism>
<protein>
    <recommendedName>
        <fullName evidence="1">DNA polymerase III alpha subunit finger domain-containing protein</fullName>
    </recommendedName>
</protein>
<dbReference type="AlphaFoldDB" id="A0AAW9IYU5"/>
<dbReference type="PANTHER" id="PTHR32294">
    <property type="entry name" value="DNA POLYMERASE III SUBUNIT ALPHA"/>
    <property type="match status" value="1"/>
</dbReference>
<name>A0AAW9IYU5_CLOPF</name>
<dbReference type="GO" id="GO:0006260">
    <property type="term" value="P:DNA replication"/>
    <property type="evidence" value="ECO:0007669"/>
    <property type="project" value="InterPro"/>
</dbReference>
<dbReference type="InterPro" id="IPR004805">
    <property type="entry name" value="DnaE2/DnaE/PolC"/>
</dbReference>
<dbReference type="EMBL" id="WNVG01001548">
    <property type="protein sequence ID" value="MDZ5035353.1"/>
    <property type="molecule type" value="Genomic_DNA"/>
</dbReference>
<dbReference type="GO" id="GO:0008408">
    <property type="term" value="F:3'-5' exonuclease activity"/>
    <property type="evidence" value="ECO:0007669"/>
    <property type="project" value="InterPro"/>
</dbReference>
<evidence type="ECO:0000313" key="3">
    <source>
        <dbReference type="Proteomes" id="UP001289066"/>
    </source>
</evidence>
<comment type="caution">
    <text evidence="2">The sequence shown here is derived from an EMBL/GenBank/DDBJ whole genome shotgun (WGS) entry which is preliminary data.</text>
</comment>
<reference evidence="2" key="1">
    <citation type="submission" date="2019-11" db="EMBL/GenBank/DDBJ databases">
        <title>Characterization of Clostridium perfringens isolates from swine manure treated agricultural soils.</title>
        <authorList>
            <person name="Wushke S.T."/>
        </authorList>
    </citation>
    <scope>NUCLEOTIDE SEQUENCE</scope>
    <source>
        <strain evidence="2">X15</strain>
    </source>
</reference>
<sequence>TDVWLNNAQYFIKEGYTTLKDCISTRDDIMVYLMYAGVPPKMAFTIMESVRKGKGLTEDFEKTMRENNVPDWYIESCKRIKYMFPKGHAVAYVMMAVRIAYFKVYYPEAYYATYFTVRADDFDADLIC</sequence>
<dbReference type="Proteomes" id="UP001289066">
    <property type="component" value="Unassembled WGS sequence"/>
</dbReference>
<dbReference type="RefSeq" id="WP_322413652.1">
    <property type="nucleotide sequence ID" value="NZ_WNVG01001548.1"/>
</dbReference>
<evidence type="ECO:0000313" key="2">
    <source>
        <dbReference type="EMBL" id="MDZ5035353.1"/>
    </source>
</evidence>
<dbReference type="Pfam" id="PF17657">
    <property type="entry name" value="DNA_pol3_finger"/>
    <property type="match status" value="1"/>
</dbReference>
<gene>
    <name evidence="2" type="ORF">GNF81_21980</name>
</gene>
<evidence type="ECO:0000259" key="1">
    <source>
        <dbReference type="Pfam" id="PF17657"/>
    </source>
</evidence>
<accession>A0AAW9IYU5</accession>
<feature type="non-terminal residue" evidence="2">
    <location>
        <position position="128"/>
    </location>
</feature>